<dbReference type="AlphaFoldDB" id="A0A9K3H4U1"/>
<organism evidence="1 2">
    <name type="scientific">Helianthus annuus</name>
    <name type="common">Common sunflower</name>
    <dbReference type="NCBI Taxonomy" id="4232"/>
    <lineage>
        <taxon>Eukaryota</taxon>
        <taxon>Viridiplantae</taxon>
        <taxon>Streptophyta</taxon>
        <taxon>Embryophyta</taxon>
        <taxon>Tracheophyta</taxon>
        <taxon>Spermatophyta</taxon>
        <taxon>Magnoliopsida</taxon>
        <taxon>eudicotyledons</taxon>
        <taxon>Gunneridae</taxon>
        <taxon>Pentapetalae</taxon>
        <taxon>asterids</taxon>
        <taxon>campanulids</taxon>
        <taxon>Asterales</taxon>
        <taxon>Asteraceae</taxon>
        <taxon>Asteroideae</taxon>
        <taxon>Heliantheae alliance</taxon>
        <taxon>Heliantheae</taxon>
        <taxon>Helianthus</taxon>
    </lineage>
</organism>
<dbReference type="Proteomes" id="UP000215914">
    <property type="component" value="Unassembled WGS sequence"/>
</dbReference>
<accession>A0A9K3H4U1</accession>
<name>A0A9K3H4U1_HELAN</name>
<evidence type="ECO:0000313" key="1">
    <source>
        <dbReference type="EMBL" id="KAF5766198.1"/>
    </source>
</evidence>
<keyword evidence="2" id="KW-1185">Reference proteome</keyword>
<dbReference type="EMBL" id="MNCJ02000330">
    <property type="protein sequence ID" value="KAF5766198.1"/>
    <property type="molecule type" value="Genomic_DNA"/>
</dbReference>
<evidence type="ECO:0000313" key="2">
    <source>
        <dbReference type="Proteomes" id="UP000215914"/>
    </source>
</evidence>
<comment type="caution">
    <text evidence="1">The sequence shown here is derived from an EMBL/GenBank/DDBJ whole genome shotgun (WGS) entry which is preliminary data.</text>
</comment>
<sequence>MTSHDSSQNVNLMNAAVCNTRYPSPPQSSRRTILAALSSISDFQCSISFNSFVGRSSPAINLLIAFTTYGFRKTMFPSTMTEPELSRTLARSTP</sequence>
<reference evidence="1" key="1">
    <citation type="journal article" date="2017" name="Nature">
        <title>The sunflower genome provides insights into oil metabolism, flowering and Asterid evolution.</title>
        <authorList>
            <person name="Badouin H."/>
            <person name="Gouzy J."/>
            <person name="Grassa C.J."/>
            <person name="Murat F."/>
            <person name="Staton S.E."/>
            <person name="Cottret L."/>
            <person name="Lelandais-Briere C."/>
            <person name="Owens G.L."/>
            <person name="Carrere S."/>
            <person name="Mayjonade B."/>
            <person name="Legrand L."/>
            <person name="Gill N."/>
            <person name="Kane N.C."/>
            <person name="Bowers J.E."/>
            <person name="Hubner S."/>
            <person name="Bellec A."/>
            <person name="Berard A."/>
            <person name="Berges H."/>
            <person name="Blanchet N."/>
            <person name="Boniface M.C."/>
            <person name="Brunel D."/>
            <person name="Catrice O."/>
            <person name="Chaidir N."/>
            <person name="Claudel C."/>
            <person name="Donnadieu C."/>
            <person name="Faraut T."/>
            <person name="Fievet G."/>
            <person name="Helmstetter N."/>
            <person name="King M."/>
            <person name="Knapp S.J."/>
            <person name="Lai Z."/>
            <person name="Le Paslier M.C."/>
            <person name="Lippi Y."/>
            <person name="Lorenzon L."/>
            <person name="Mandel J.R."/>
            <person name="Marage G."/>
            <person name="Marchand G."/>
            <person name="Marquand E."/>
            <person name="Bret-Mestries E."/>
            <person name="Morien E."/>
            <person name="Nambeesan S."/>
            <person name="Nguyen T."/>
            <person name="Pegot-Espagnet P."/>
            <person name="Pouilly N."/>
            <person name="Raftis F."/>
            <person name="Sallet E."/>
            <person name="Schiex T."/>
            <person name="Thomas J."/>
            <person name="Vandecasteele C."/>
            <person name="Vares D."/>
            <person name="Vear F."/>
            <person name="Vautrin S."/>
            <person name="Crespi M."/>
            <person name="Mangin B."/>
            <person name="Burke J.M."/>
            <person name="Salse J."/>
            <person name="Munos S."/>
            <person name="Vincourt P."/>
            <person name="Rieseberg L.H."/>
            <person name="Langlade N.B."/>
        </authorList>
    </citation>
    <scope>NUCLEOTIDE SEQUENCE</scope>
    <source>
        <tissue evidence="1">Leaves</tissue>
    </source>
</reference>
<protein>
    <submittedName>
        <fullName evidence="1">Uncharacterized protein</fullName>
    </submittedName>
</protein>
<proteinExistence type="predicted"/>
<dbReference type="Gramene" id="mRNA:HanXRQr2_Chr15g0712511">
    <property type="protein sequence ID" value="mRNA:HanXRQr2_Chr15g0712511"/>
    <property type="gene ID" value="HanXRQr2_Chr15g0712511"/>
</dbReference>
<reference evidence="1" key="2">
    <citation type="submission" date="2020-06" db="EMBL/GenBank/DDBJ databases">
        <title>Helianthus annuus Genome sequencing and assembly Release 2.</title>
        <authorList>
            <person name="Gouzy J."/>
            <person name="Langlade N."/>
            <person name="Munos S."/>
        </authorList>
    </citation>
    <scope>NUCLEOTIDE SEQUENCE</scope>
    <source>
        <tissue evidence="1">Leaves</tissue>
    </source>
</reference>
<gene>
    <name evidence="1" type="ORF">HanXRQr2_Chr15g0712511</name>
</gene>